<evidence type="ECO:0000256" key="1">
    <source>
        <dbReference type="SAM" id="SignalP"/>
    </source>
</evidence>
<accession>A0ABT8L9A2</accession>
<dbReference type="Pfam" id="PF00144">
    <property type="entry name" value="Beta-lactamase"/>
    <property type="match status" value="1"/>
</dbReference>
<dbReference type="Gene3D" id="3.40.710.10">
    <property type="entry name" value="DD-peptidase/beta-lactamase superfamily"/>
    <property type="match status" value="1"/>
</dbReference>
<proteinExistence type="predicted"/>
<dbReference type="GO" id="GO:0016787">
    <property type="term" value="F:hydrolase activity"/>
    <property type="evidence" value="ECO:0007669"/>
    <property type="project" value="UniProtKB-KW"/>
</dbReference>
<dbReference type="EC" id="3.-.-.-" evidence="3"/>
<evidence type="ECO:0000313" key="3">
    <source>
        <dbReference type="EMBL" id="MDN5212946.1"/>
    </source>
</evidence>
<dbReference type="Proteomes" id="UP001172083">
    <property type="component" value="Unassembled WGS sequence"/>
</dbReference>
<dbReference type="InterPro" id="IPR050789">
    <property type="entry name" value="Diverse_Enzym_Activities"/>
</dbReference>
<protein>
    <submittedName>
        <fullName evidence="3">Serine hydrolase</fullName>
        <ecNumber evidence="3">3.-.-.-</ecNumber>
    </submittedName>
</protein>
<reference evidence="3" key="1">
    <citation type="submission" date="2023-06" db="EMBL/GenBank/DDBJ databases">
        <title>Genomic of Agaribacillus aureum.</title>
        <authorList>
            <person name="Wang G."/>
        </authorList>
    </citation>
    <scope>NUCLEOTIDE SEQUENCE</scope>
    <source>
        <strain evidence="3">BMA12</strain>
    </source>
</reference>
<dbReference type="EMBL" id="JAUJEB010000001">
    <property type="protein sequence ID" value="MDN5212946.1"/>
    <property type="molecule type" value="Genomic_DNA"/>
</dbReference>
<feature type="signal peptide" evidence="1">
    <location>
        <begin position="1"/>
        <end position="26"/>
    </location>
</feature>
<dbReference type="PANTHER" id="PTHR43283">
    <property type="entry name" value="BETA-LACTAMASE-RELATED"/>
    <property type="match status" value="1"/>
</dbReference>
<dbReference type="InterPro" id="IPR001466">
    <property type="entry name" value="Beta-lactam-related"/>
</dbReference>
<evidence type="ECO:0000259" key="2">
    <source>
        <dbReference type="Pfam" id="PF00144"/>
    </source>
</evidence>
<comment type="caution">
    <text evidence="3">The sequence shown here is derived from an EMBL/GenBank/DDBJ whole genome shotgun (WGS) entry which is preliminary data.</text>
</comment>
<dbReference type="PANTHER" id="PTHR43283:SF7">
    <property type="entry name" value="BETA-LACTAMASE-RELATED DOMAIN-CONTAINING PROTEIN"/>
    <property type="match status" value="1"/>
</dbReference>
<gene>
    <name evidence="3" type="ORF">QQ020_12845</name>
</gene>
<dbReference type="InterPro" id="IPR012338">
    <property type="entry name" value="Beta-lactam/transpept-like"/>
</dbReference>
<keyword evidence="3" id="KW-0378">Hydrolase</keyword>
<keyword evidence="1" id="KW-0732">Signal</keyword>
<feature type="domain" description="Beta-lactamase-related" evidence="2">
    <location>
        <begin position="84"/>
        <end position="329"/>
    </location>
</feature>
<sequence length="458" mass="52518">MIIKRLKNFRSILLYLGALYAVNVSAQSNFKNKNWKQYTDVAEVGFSANALNLLRKKLDSSQTASFLVVFQGHILFSHGENTRKFMLHSIRKSIMNAMIGIAIENGTMRLDQTLKALGINDIGQLSDLEREATLKDLLSARSGVYHPSAYATRGMIKNLPERGSHDPGTFWYYNNWDFNVLLTIYEQQTGKKFFEAFYEEIAKPIGMEDFELSDGYYRLEADKSMHPAYLFRMSTRDMARFGQLYLQKGRWNNQQLIAADWIEQSTQPVTTDLRDFSVRGGYGFLWWVSTINHQKMYNASGSGGHKIIVLPESGMVIVHRVNTYENKKVSEDHIHELVSLVLNARTRSEKINTGPRLYTYTPPAKVFKTSYHQSMDRYLGTYKHKFLGKMTIKKEPAGYVLENGVGIFKLYPASDSTFIPGDIENLIVMEKALETTKRYTIEAKFGSGNPMSRIIFYY</sequence>
<evidence type="ECO:0000313" key="4">
    <source>
        <dbReference type="Proteomes" id="UP001172083"/>
    </source>
</evidence>
<organism evidence="3 4">
    <name type="scientific">Agaribacillus aureus</name>
    <dbReference type="NCBI Taxonomy" id="3051825"/>
    <lineage>
        <taxon>Bacteria</taxon>
        <taxon>Pseudomonadati</taxon>
        <taxon>Bacteroidota</taxon>
        <taxon>Cytophagia</taxon>
        <taxon>Cytophagales</taxon>
        <taxon>Splendidivirgaceae</taxon>
        <taxon>Agaribacillus</taxon>
    </lineage>
</organism>
<dbReference type="SUPFAM" id="SSF56601">
    <property type="entry name" value="beta-lactamase/transpeptidase-like"/>
    <property type="match status" value="1"/>
</dbReference>
<feature type="chain" id="PRO_5046391171" evidence="1">
    <location>
        <begin position="27"/>
        <end position="458"/>
    </location>
</feature>
<dbReference type="RefSeq" id="WP_346758263.1">
    <property type="nucleotide sequence ID" value="NZ_JAUJEB010000001.1"/>
</dbReference>
<name>A0ABT8L9A2_9BACT</name>
<keyword evidence="4" id="KW-1185">Reference proteome</keyword>